<accession>A0A6I2GFX9</accession>
<dbReference type="Proteomes" id="UP000469870">
    <property type="component" value="Unassembled WGS sequence"/>
</dbReference>
<protein>
    <recommendedName>
        <fullName evidence="2 3">Single-stranded DNA-binding protein</fullName>
        <shortName evidence="2">SSB</shortName>
    </recommendedName>
</protein>
<comment type="subunit">
    <text evidence="2">Homotetramer.</text>
</comment>
<dbReference type="InterPro" id="IPR000424">
    <property type="entry name" value="Primosome_PriB/ssb"/>
</dbReference>
<dbReference type="InterPro" id="IPR012340">
    <property type="entry name" value="NA-bd_OB-fold"/>
</dbReference>
<dbReference type="GO" id="GO:0003697">
    <property type="term" value="F:single-stranded DNA binding"/>
    <property type="evidence" value="ECO:0007669"/>
    <property type="project" value="UniProtKB-UniRule"/>
</dbReference>
<dbReference type="HAMAP" id="MF_00984">
    <property type="entry name" value="SSB"/>
    <property type="match status" value="1"/>
</dbReference>
<sequence length="134" mass="14893">MNQAVFVGRLCRDMSLRKIGEDHRVLNNTIAINRPHRDRNGETVTDYIPIVVWDHLADLLHNNVQKGSQISVSGLMQSRNYVNKEGLTVYVVECLVTEVTLIDRKNKVAEDKTVAGTKPSPTEVATQAHAVTSA</sequence>
<feature type="compositionally biased region" description="Polar residues" evidence="4">
    <location>
        <begin position="119"/>
        <end position="134"/>
    </location>
</feature>
<dbReference type="PANTHER" id="PTHR10302:SF27">
    <property type="entry name" value="SINGLE-STRANDED DNA-BINDING PROTEIN"/>
    <property type="match status" value="1"/>
</dbReference>
<keyword evidence="1 2" id="KW-0238">DNA-binding</keyword>
<evidence type="ECO:0000313" key="6">
    <source>
        <dbReference type="EMBL" id="MRI85594.1"/>
    </source>
</evidence>
<name>A0A6I2GFX9_9LACT</name>
<evidence type="ECO:0000313" key="8">
    <source>
        <dbReference type="Proteomes" id="UP000469870"/>
    </source>
</evidence>
<reference evidence="7 8" key="1">
    <citation type="submission" date="2019-11" db="EMBL/GenBank/DDBJ databases">
        <title>Characterisation of Fundicoccus ignavus gen. nov. sp. nov., a novel genus of the family Aerococcaceae isolated from bulk tank milk.</title>
        <authorList>
            <person name="Siebert A."/>
            <person name="Huptas C."/>
            <person name="Wenning M."/>
            <person name="Scherer S."/>
            <person name="Doll E.V."/>
        </authorList>
    </citation>
    <scope>NUCLEOTIDE SEQUENCE [LARGE SCALE GENOMIC DNA]</scope>
    <source>
        <strain evidence="5 8">DSM 109653</strain>
        <strain evidence="6 7">WS4759</strain>
    </source>
</reference>
<dbReference type="GO" id="GO:0009295">
    <property type="term" value="C:nucleoid"/>
    <property type="evidence" value="ECO:0007669"/>
    <property type="project" value="TreeGrafter"/>
</dbReference>
<comment type="caution">
    <text evidence="2">Lacks conserved residue(s) required for the propagation of feature annotation.</text>
</comment>
<dbReference type="Gene3D" id="2.40.50.140">
    <property type="entry name" value="Nucleic acid-binding proteins"/>
    <property type="match status" value="1"/>
</dbReference>
<dbReference type="PANTHER" id="PTHR10302">
    <property type="entry name" value="SINGLE-STRANDED DNA-BINDING PROTEIN"/>
    <property type="match status" value="1"/>
</dbReference>
<dbReference type="EMBL" id="WJQS01000005">
    <property type="protein sequence ID" value="MRI85594.1"/>
    <property type="molecule type" value="Genomic_DNA"/>
</dbReference>
<dbReference type="PROSITE" id="PS50935">
    <property type="entry name" value="SSB"/>
    <property type="match status" value="1"/>
</dbReference>
<organism evidence="6 7">
    <name type="scientific">Fundicoccus ignavus</name>
    <dbReference type="NCBI Taxonomy" id="2664442"/>
    <lineage>
        <taxon>Bacteria</taxon>
        <taxon>Bacillati</taxon>
        <taxon>Bacillota</taxon>
        <taxon>Bacilli</taxon>
        <taxon>Lactobacillales</taxon>
        <taxon>Aerococcaceae</taxon>
        <taxon>Fundicoccus</taxon>
    </lineage>
</organism>
<dbReference type="GO" id="GO:0006260">
    <property type="term" value="P:DNA replication"/>
    <property type="evidence" value="ECO:0007669"/>
    <property type="project" value="InterPro"/>
</dbReference>
<evidence type="ECO:0000313" key="7">
    <source>
        <dbReference type="Proteomes" id="UP000430975"/>
    </source>
</evidence>
<comment type="caution">
    <text evidence="6">The sequence shown here is derived from an EMBL/GenBank/DDBJ whole genome shotgun (WGS) entry which is preliminary data.</text>
</comment>
<dbReference type="EMBL" id="WJQR01000008">
    <property type="protein sequence ID" value="MRI82158.1"/>
    <property type="molecule type" value="Genomic_DNA"/>
</dbReference>
<dbReference type="RefSeq" id="WP_153862307.1">
    <property type="nucleotide sequence ID" value="NZ_WJQR01000008.1"/>
</dbReference>
<evidence type="ECO:0000256" key="2">
    <source>
        <dbReference type="HAMAP-Rule" id="MF_00984"/>
    </source>
</evidence>
<dbReference type="Proteomes" id="UP000430975">
    <property type="component" value="Unassembled WGS sequence"/>
</dbReference>
<dbReference type="InterPro" id="IPR011344">
    <property type="entry name" value="ssDNA-bd"/>
</dbReference>
<evidence type="ECO:0000256" key="4">
    <source>
        <dbReference type="SAM" id="MobiDB-lite"/>
    </source>
</evidence>
<dbReference type="SUPFAM" id="SSF50249">
    <property type="entry name" value="Nucleic acid-binding proteins"/>
    <property type="match status" value="1"/>
</dbReference>
<evidence type="ECO:0000256" key="1">
    <source>
        <dbReference type="ARBA" id="ARBA00023125"/>
    </source>
</evidence>
<keyword evidence="7" id="KW-1185">Reference proteome</keyword>
<dbReference type="CDD" id="cd04496">
    <property type="entry name" value="SSB_OBF"/>
    <property type="match status" value="1"/>
</dbReference>
<evidence type="ECO:0000313" key="5">
    <source>
        <dbReference type="EMBL" id="MRI82158.1"/>
    </source>
</evidence>
<dbReference type="AlphaFoldDB" id="A0A6I2GFX9"/>
<dbReference type="PIRSF" id="PIRSF002070">
    <property type="entry name" value="SSB"/>
    <property type="match status" value="1"/>
</dbReference>
<dbReference type="NCBIfam" id="TIGR00621">
    <property type="entry name" value="ssb"/>
    <property type="match status" value="1"/>
</dbReference>
<gene>
    <name evidence="6" type="primary">ssb</name>
    <name evidence="6" type="ORF">GIY09_06835</name>
    <name evidence="5" type="ORF">GIY11_09080</name>
</gene>
<evidence type="ECO:0000256" key="3">
    <source>
        <dbReference type="PIRNR" id="PIRNR002070"/>
    </source>
</evidence>
<proteinExistence type="inferred from homology"/>
<dbReference type="Pfam" id="PF00436">
    <property type="entry name" value="SSB"/>
    <property type="match status" value="1"/>
</dbReference>
<feature type="region of interest" description="Disordered" evidence="4">
    <location>
        <begin position="113"/>
        <end position="134"/>
    </location>
</feature>